<sequence length="112" mass="13126">MVTGAHIFRLAELMASPRLKKSKGVIEPFQNTFKNGCVAHYWAMHLWEPRKTNGVILQKLPQRGWRCNSLILIEPWRISVRRKGYSITYMNYRRLTKCTCLLSKSNRWLGSS</sequence>
<evidence type="ECO:0000313" key="1">
    <source>
        <dbReference type="EMBL" id="GBP01785.1"/>
    </source>
</evidence>
<reference evidence="1 2" key="1">
    <citation type="journal article" date="2019" name="Commun. Biol.">
        <title>The bagworm genome reveals a unique fibroin gene that provides high tensile strength.</title>
        <authorList>
            <person name="Kono N."/>
            <person name="Nakamura H."/>
            <person name="Ohtoshi R."/>
            <person name="Tomita M."/>
            <person name="Numata K."/>
            <person name="Arakawa K."/>
        </authorList>
    </citation>
    <scope>NUCLEOTIDE SEQUENCE [LARGE SCALE GENOMIC DNA]</scope>
</reference>
<evidence type="ECO:0000313" key="2">
    <source>
        <dbReference type="Proteomes" id="UP000299102"/>
    </source>
</evidence>
<name>A0A4C1SIG5_EUMVA</name>
<protein>
    <submittedName>
        <fullName evidence="1">Uncharacterized protein</fullName>
    </submittedName>
</protein>
<gene>
    <name evidence="1" type="ORF">EVAR_100766_1</name>
</gene>
<keyword evidence="2" id="KW-1185">Reference proteome</keyword>
<dbReference type="Proteomes" id="UP000299102">
    <property type="component" value="Unassembled WGS sequence"/>
</dbReference>
<organism evidence="1 2">
    <name type="scientific">Eumeta variegata</name>
    <name type="common">Bagworm moth</name>
    <name type="synonym">Eumeta japonica</name>
    <dbReference type="NCBI Taxonomy" id="151549"/>
    <lineage>
        <taxon>Eukaryota</taxon>
        <taxon>Metazoa</taxon>
        <taxon>Ecdysozoa</taxon>
        <taxon>Arthropoda</taxon>
        <taxon>Hexapoda</taxon>
        <taxon>Insecta</taxon>
        <taxon>Pterygota</taxon>
        <taxon>Neoptera</taxon>
        <taxon>Endopterygota</taxon>
        <taxon>Lepidoptera</taxon>
        <taxon>Glossata</taxon>
        <taxon>Ditrysia</taxon>
        <taxon>Tineoidea</taxon>
        <taxon>Psychidae</taxon>
        <taxon>Oiketicinae</taxon>
        <taxon>Eumeta</taxon>
    </lineage>
</organism>
<dbReference type="AlphaFoldDB" id="A0A4C1SIG5"/>
<comment type="caution">
    <text evidence="1">The sequence shown here is derived from an EMBL/GenBank/DDBJ whole genome shotgun (WGS) entry which is preliminary data.</text>
</comment>
<accession>A0A4C1SIG5</accession>
<dbReference type="EMBL" id="BGZK01003482">
    <property type="protein sequence ID" value="GBP01785.1"/>
    <property type="molecule type" value="Genomic_DNA"/>
</dbReference>
<proteinExistence type="predicted"/>